<comment type="caution">
    <text evidence="2">The sequence shown here is derived from an EMBL/GenBank/DDBJ whole genome shotgun (WGS) entry which is preliminary data.</text>
</comment>
<accession>A0ABW4J3E5</accession>
<dbReference type="PANTHER" id="PTHR43752:SF2">
    <property type="entry name" value="BNR_ASP-BOX REPEAT FAMILY PROTEIN"/>
    <property type="match status" value="1"/>
</dbReference>
<dbReference type="RefSeq" id="WP_125713988.1">
    <property type="nucleotide sequence ID" value="NZ_JBHTOP010000003.1"/>
</dbReference>
<proteinExistence type="predicted"/>
<dbReference type="InterPro" id="IPR036278">
    <property type="entry name" value="Sialidase_sf"/>
</dbReference>
<evidence type="ECO:0000313" key="3">
    <source>
        <dbReference type="Proteomes" id="UP001597267"/>
    </source>
</evidence>
<keyword evidence="3" id="KW-1185">Reference proteome</keyword>
<evidence type="ECO:0000313" key="2">
    <source>
        <dbReference type="EMBL" id="MFD1670902.1"/>
    </source>
</evidence>
<protein>
    <submittedName>
        <fullName evidence="2">Exo-alpha-sialidase</fullName>
    </submittedName>
</protein>
<dbReference type="EMBL" id="JBHTOP010000003">
    <property type="protein sequence ID" value="MFD1670902.1"/>
    <property type="molecule type" value="Genomic_DNA"/>
</dbReference>
<feature type="domain" description="Sialidase" evidence="1">
    <location>
        <begin position="35"/>
        <end position="354"/>
    </location>
</feature>
<dbReference type="PANTHER" id="PTHR43752">
    <property type="entry name" value="BNR/ASP-BOX REPEAT FAMILY PROTEIN"/>
    <property type="match status" value="1"/>
</dbReference>
<gene>
    <name evidence="2" type="ORF">ACFQ5M_02190</name>
</gene>
<sequence>MQLQDSLTSHFDTEMTLPESGIQSHASNLALLPNGDVLCTWFSGSEEGKSDISIFYSRLDKGADQWTLPQKVSDNPQRSDQNPMFFQTPKGALWLLFTSQDGGNQDTAIIKRRISEDQGHTWGPETVLFPGKTGLFIRQDVQITPAGQWVLPVFHCVIKDDGKPWDGSYDYSAVFATDDEGQSWTEYKVPDSLGCVHMNIQPLTDGTYVAFYRSRWADNIYRSTSPDALHWSVPEKTELPNNNSSIQFTALADGNLAIAYNAASKADATVRRSSLYSDGLEDKDAVIDTDVPRAFWGAPRAPMRVAISGDGGKSWPYQRDVAIGDGFALTNDSKNKKNREFSYPSIKQAIDGDLLLTFTYFRQKIAYLRFSEDWVKTGKKES</sequence>
<reference evidence="3" key="1">
    <citation type="journal article" date="2019" name="Int. J. Syst. Evol. Microbiol.">
        <title>The Global Catalogue of Microorganisms (GCM) 10K type strain sequencing project: providing services to taxonomists for standard genome sequencing and annotation.</title>
        <authorList>
            <consortium name="The Broad Institute Genomics Platform"/>
            <consortium name="The Broad Institute Genome Sequencing Center for Infectious Disease"/>
            <person name="Wu L."/>
            <person name="Ma J."/>
        </authorList>
    </citation>
    <scope>NUCLEOTIDE SEQUENCE [LARGE SCALE GENOMIC DNA]</scope>
    <source>
        <strain evidence="3">CCM 8896</strain>
    </source>
</reference>
<dbReference type="Proteomes" id="UP001597267">
    <property type="component" value="Unassembled WGS sequence"/>
</dbReference>
<dbReference type="SUPFAM" id="SSF50939">
    <property type="entry name" value="Sialidases"/>
    <property type="match status" value="1"/>
</dbReference>
<evidence type="ECO:0000259" key="1">
    <source>
        <dbReference type="Pfam" id="PF13088"/>
    </source>
</evidence>
<name>A0ABW4J3E5_9LACO</name>
<organism evidence="2 3">
    <name type="scientific">Agrilactobacillus yilanensis</name>
    <dbReference type="NCBI Taxonomy" id="2485997"/>
    <lineage>
        <taxon>Bacteria</taxon>
        <taxon>Bacillati</taxon>
        <taxon>Bacillota</taxon>
        <taxon>Bacilli</taxon>
        <taxon>Lactobacillales</taxon>
        <taxon>Lactobacillaceae</taxon>
        <taxon>Agrilactobacillus</taxon>
    </lineage>
</organism>
<dbReference type="CDD" id="cd15482">
    <property type="entry name" value="Sialidase_non-viral"/>
    <property type="match status" value="1"/>
</dbReference>
<dbReference type="Pfam" id="PF13088">
    <property type="entry name" value="BNR_2"/>
    <property type="match status" value="1"/>
</dbReference>
<dbReference type="InterPro" id="IPR011040">
    <property type="entry name" value="Sialidase"/>
</dbReference>
<dbReference type="Gene3D" id="2.120.10.10">
    <property type="match status" value="1"/>
</dbReference>